<dbReference type="PANTHER" id="PTHR46124:SF3">
    <property type="entry name" value="HYDROLASE"/>
    <property type="match status" value="1"/>
</dbReference>
<dbReference type="Proteomes" id="UP000319828">
    <property type="component" value="Unassembled WGS sequence"/>
</dbReference>
<evidence type="ECO:0000313" key="6">
    <source>
        <dbReference type="Proteomes" id="UP000319828"/>
    </source>
</evidence>
<proteinExistence type="inferred from homology"/>
<protein>
    <submittedName>
        <fullName evidence="5">TatD family deoxyribonuclease</fullName>
    </submittedName>
</protein>
<feature type="binding site" evidence="4">
    <location>
        <position position="12"/>
    </location>
    <ligand>
        <name>a divalent metal cation</name>
        <dbReference type="ChEBI" id="CHEBI:60240"/>
        <label>1</label>
    </ligand>
</feature>
<evidence type="ECO:0000256" key="2">
    <source>
        <dbReference type="ARBA" id="ARBA00022723"/>
    </source>
</evidence>
<comment type="caution">
    <text evidence="5">The sequence shown here is derived from an EMBL/GenBank/DDBJ whole genome shotgun (WGS) entry which is preliminary data.</text>
</comment>
<dbReference type="PROSITE" id="PS01091">
    <property type="entry name" value="TATD_3"/>
    <property type="match status" value="1"/>
</dbReference>
<evidence type="ECO:0000256" key="3">
    <source>
        <dbReference type="ARBA" id="ARBA00022801"/>
    </source>
</evidence>
<evidence type="ECO:0000256" key="1">
    <source>
        <dbReference type="ARBA" id="ARBA00009275"/>
    </source>
</evidence>
<name>A0A557PHA7_9VIBR</name>
<gene>
    <name evidence="5" type="ORF">FOF44_00810</name>
</gene>
<dbReference type="InterPro" id="IPR001130">
    <property type="entry name" value="TatD-like"/>
</dbReference>
<dbReference type="RefSeq" id="WP_144229775.1">
    <property type="nucleotide sequence ID" value="NZ_CANNCB010000004.1"/>
</dbReference>
<keyword evidence="2 4" id="KW-0479">Metal-binding</keyword>
<reference evidence="5 6" key="1">
    <citation type="submission" date="2019-07" db="EMBL/GenBank/DDBJ databases">
        <title>The draft genome sequence of Vibrio algivorus M1486.</title>
        <authorList>
            <person name="Meng X."/>
        </authorList>
    </citation>
    <scope>NUCLEOTIDE SEQUENCE [LARGE SCALE GENOMIC DNA]</scope>
    <source>
        <strain evidence="5 6">M1486</strain>
    </source>
</reference>
<feature type="binding site" evidence="4">
    <location>
        <position position="97"/>
    </location>
    <ligand>
        <name>a divalent metal cation</name>
        <dbReference type="ChEBI" id="CHEBI:60240"/>
        <label>1</label>
    </ligand>
</feature>
<dbReference type="GO" id="GO:0046872">
    <property type="term" value="F:metal ion binding"/>
    <property type="evidence" value="ECO:0007669"/>
    <property type="project" value="UniProtKB-KW"/>
</dbReference>
<feature type="binding site" evidence="4">
    <location>
        <position position="10"/>
    </location>
    <ligand>
        <name>a divalent metal cation</name>
        <dbReference type="ChEBI" id="CHEBI:60240"/>
        <label>1</label>
    </ligand>
</feature>
<dbReference type="PANTHER" id="PTHR46124">
    <property type="entry name" value="D-AMINOACYL-TRNA DEACYLASE"/>
    <property type="match status" value="1"/>
</dbReference>
<dbReference type="Gene3D" id="3.20.20.140">
    <property type="entry name" value="Metal-dependent hydrolases"/>
    <property type="match status" value="1"/>
</dbReference>
<dbReference type="CDD" id="cd01310">
    <property type="entry name" value="TatD_DNAse"/>
    <property type="match status" value="1"/>
</dbReference>
<dbReference type="PROSITE" id="PS01137">
    <property type="entry name" value="TATD_1"/>
    <property type="match status" value="1"/>
</dbReference>
<dbReference type="PIRSF" id="PIRSF005902">
    <property type="entry name" value="DNase_TatD"/>
    <property type="match status" value="1"/>
</dbReference>
<feature type="binding site" evidence="4">
    <location>
        <position position="212"/>
    </location>
    <ligand>
        <name>a divalent metal cation</name>
        <dbReference type="ChEBI" id="CHEBI:60240"/>
        <label>1</label>
    </ligand>
</feature>
<evidence type="ECO:0000313" key="5">
    <source>
        <dbReference type="EMBL" id="TVO40032.1"/>
    </source>
</evidence>
<dbReference type="EMBL" id="VMKJ01000001">
    <property type="protein sequence ID" value="TVO40032.1"/>
    <property type="molecule type" value="Genomic_DNA"/>
</dbReference>
<feature type="binding site" evidence="4">
    <location>
        <position position="162"/>
    </location>
    <ligand>
        <name>a divalent metal cation</name>
        <dbReference type="ChEBI" id="CHEBI:60240"/>
        <label>2</label>
    </ligand>
</feature>
<sequence>MTNYNFIDTHCHFDFPIFSDINQELLKAQLAGVSKIIIPATQQSGWEHLQSLSAKHISLYYSLGLHPYFLEQHNESSLEKLDAALAQRSKQCVAVGECGLDFMLDVPLLTEQNVQKQYLLFDGQLQLAIKYGLPLIIHARKSHDKILQRLRNNPQQKGGVIHAFSGSYQQALEYVKLGFYIGVGGVITYQRANKTRQAIAQLPLNSLVLETDAPDMPISGYQGQPNHPAYLLDIFDSLCVLRKEQKSEIAKQLWYNSCQLFQIEQ</sequence>
<accession>A0A557PHA7</accession>
<dbReference type="Pfam" id="PF01026">
    <property type="entry name" value="TatD_DNase"/>
    <property type="match status" value="1"/>
</dbReference>
<dbReference type="GO" id="GO:0016788">
    <property type="term" value="F:hydrolase activity, acting on ester bonds"/>
    <property type="evidence" value="ECO:0007669"/>
    <property type="project" value="InterPro"/>
</dbReference>
<dbReference type="InterPro" id="IPR032466">
    <property type="entry name" value="Metal_Hydrolase"/>
</dbReference>
<organism evidence="5 6">
    <name type="scientific">Vibrio algivorus</name>
    <dbReference type="NCBI Taxonomy" id="1667024"/>
    <lineage>
        <taxon>Bacteria</taxon>
        <taxon>Pseudomonadati</taxon>
        <taxon>Pseudomonadota</taxon>
        <taxon>Gammaproteobacteria</taxon>
        <taxon>Vibrionales</taxon>
        <taxon>Vibrionaceae</taxon>
        <taxon>Vibrio</taxon>
    </lineage>
</organism>
<comment type="similarity">
    <text evidence="1">Belongs to the metallo-dependent hydrolases superfamily. TatD-type hydrolase family.</text>
</comment>
<evidence type="ECO:0000256" key="4">
    <source>
        <dbReference type="PIRSR" id="PIRSR005902-1"/>
    </source>
</evidence>
<dbReference type="SUPFAM" id="SSF51556">
    <property type="entry name" value="Metallo-dependent hydrolases"/>
    <property type="match status" value="1"/>
</dbReference>
<dbReference type="GO" id="GO:0005829">
    <property type="term" value="C:cytosol"/>
    <property type="evidence" value="ECO:0007669"/>
    <property type="project" value="TreeGrafter"/>
</dbReference>
<dbReference type="InterPro" id="IPR018228">
    <property type="entry name" value="DNase_TatD-rel_CS"/>
</dbReference>
<dbReference type="AlphaFoldDB" id="A0A557PHA7"/>
<feature type="binding site" evidence="4">
    <location>
        <position position="138"/>
    </location>
    <ligand>
        <name>a divalent metal cation</name>
        <dbReference type="ChEBI" id="CHEBI:60240"/>
        <label>2</label>
    </ligand>
</feature>
<keyword evidence="3" id="KW-0378">Hydrolase</keyword>
<dbReference type="OrthoDB" id="9810005at2"/>
<dbReference type="FunFam" id="3.20.20.140:FF:000005">
    <property type="entry name" value="TatD family hydrolase"/>
    <property type="match status" value="1"/>
</dbReference>